<protein>
    <recommendedName>
        <fullName evidence="1">N-acetyltransferase domain-containing protein</fullName>
    </recommendedName>
</protein>
<gene>
    <name evidence="2" type="ORF">AVDCRST_MAG10-1850</name>
</gene>
<reference evidence="2" key="1">
    <citation type="submission" date="2020-02" db="EMBL/GenBank/DDBJ databases">
        <authorList>
            <person name="Meier V. D."/>
        </authorList>
    </citation>
    <scope>NUCLEOTIDE SEQUENCE</scope>
    <source>
        <strain evidence="2">AVDCRST_MAG10</strain>
    </source>
</reference>
<dbReference type="GO" id="GO:0016747">
    <property type="term" value="F:acyltransferase activity, transferring groups other than amino-acyl groups"/>
    <property type="evidence" value="ECO:0007669"/>
    <property type="project" value="InterPro"/>
</dbReference>
<evidence type="ECO:0000259" key="1">
    <source>
        <dbReference type="PROSITE" id="PS51186"/>
    </source>
</evidence>
<accession>A0A6J4I9R6</accession>
<name>A0A6J4I9R6_9ACTN</name>
<feature type="domain" description="N-acetyltransferase" evidence="1">
    <location>
        <begin position="73"/>
        <end position="231"/>
    </location>
</feature>
<dbReference type="SUPFAM" id="SSF55729">
    <property type="entry name" value="Acyl-CoA N-acyltransferases (Nat)"/>
    <property type="match status" value="1"/>
</dbReference>
<dbReference type="Gene3D" id="3.40.630.30">
    <property type="match status" value="1"/>
</dbReference>
<organism evidence="2">
    <name type="scientific">uncultured Acidimicrobiales bacterium</name>
    <dbReference type="NCBI Taxonomy" id="310071"/>
    <lineage>
        <taxon>Bacteria</taxon>
        <taxon>Bacillati</taxon>
        <taxon>Actinomycetota</taxon>
        <taxon>Acidimicrobiia</taxon>
        <taxon>Acidimicrobiales</taxon>
        <taxon>environmental samples</taxon>
    </lineage>
</organism>
<dbReference type="PROSITE" id="PS51186">
    <property type="entry name" value="GNAT"/>
    <property type="match status" value="1"/>
</dbReference>
<evidence type="ECO:0000313" key="2">
    <source>
        <dbReference type="EMBL" id="CAA9244195.1"/>
    </source>
</evidence>
<dbReference type="InterPro" id="IPR000182">
    <property type="entry name" value="GNAT_dom"/>
</dbReference>
<dbReference type="EMBL" id="CADCTB010000115">
    <property type="protein sequence ID" value="CAA9244195.1"/>
    <property type="molecule type" value="Genomic_DNA"/>
</dbReference>
<sequence>MDPDTAPPSEDQVVDRLHRHLRSWLGAWPPADELTIVGSVRREEPGWDGAIRPFAGVSTPEGTVLSVAPDRLEAVRAAGADLEKALEALPEALGQPGGVVGRGVYRYAVAPPEGDDGIGEWVPSDQPDVPAWLRPFGGKVLVVREDGQYVAGLGIKRHDELGQEVAVATEEPWRGRGLARALVSRAAVDILRRGGVPIYLHGRANAASARVAEAAGFPDRGWLILGLPTAS</sequence>
<dbReference type="CDD" id="cd04301">
    <property type="entry name" value="NAT_SF"/>
    <property type="match status" value="1"/>
</dbReference>
<proteinExistence type="predicted"/>
<dbReference type="AlphaFoldDB" id="A0A6J4I9R6"/>
<dbReference type="InterPro" id="IPR016181">
    <property type="entry name" value="Acyl_CoA_acyltransferase"/>
</dbReference>
<dbReference type="Pfam" id="PF00583">
    <property type="entry name" value="Acetyltransf_1"/>
    <property type="match status" value="1"/>
</dbReference>